<dbReference type="SUPFAM" id="SSF48317">
    <property type="entry name" value="Acid phosphatase/Vanadium-dependent haloperoxidase"/>
    <property type="match status" value="1"/>
</dbReference>
<keyword evidence="4" id="KW-1185">Reference proteome</keyword>
<reference evidence="3" key="1">
    <citation type="submission" date="2018-01" db="EMBL/GenBank/DDBJ databases">
        <title>Genomic characterization of Leptospira inadai serogroup Lyme isolated from captured rat in Brazil and comparative analysis with human reference strain.</title>
        <authorList>
            <person name="Moreno L.Z."/>
            <person name="Loureiro A.P."/>
            <person name="Miraglia F."/>
            <person name="Kremer F.S."/>
            <person name="Eslabao M.R."/>
            <person name="Dellagostin O.A."/>
            <person name="Lilenbaum W."/>
            <person name="Moreno A.M."/>
        </authorList>
    </citation>
    <scope>NUCLEOTIDE SEQUENCE [LARGE SCALE GENOMIC DNA]</scope>
    <source>
        <strain evidence="3">M34/99</strain>
    </source>
</reference>
<dbReference type="Proteomes" id="UP000094669">
    <property type="component" value="Unassembled WGS sequence"/>
</dbReference>
<name>A0ABX4YEX3_9LEPT</name>
<organism evidence="3 4">
    <name type="scientific">Leptospira inadai serovar Lyme</name>
    <dbReference type="NCBI Taxonomy" id="293084"/>
    <lineage>
        <taxon>Bacteria</taxon>
        <taxon>Pseudomonadati</taxon>
        <taxon>Spirochaetota</taxon>
        <taxon>Spirochaetia</taxon>
        <taxon>Leptospirales</taxon>
        <taxon>Leptospiraceae</taxon>
        <taxon>Leptospira</taxon>
    </lineage>
</organism>
<dbReference type="InterPro" id="IPR036938">
    <property type="entry name" value="PAP2/HPO_sf"/>
</dbReference>
<dbReference type="RefSeq" id="WP_010411373.1">
    <property type="nucleotide sequence ID" value="NZ_MCRM02000023.1"/>
</dbReference>
<dbReference type="Pfam" id="PF01569">
    <property type="entry name" value="PAP2"/>
    <property type="match status" value="1"/>
</dbReference>
<dbReference type="PANTHER" id="PTHR14969:SF13">
    <property type="entry name" value="AT30094P"/>
    <property type="match status" value="1"/>
</dbReference>
<feature type="transmembrane region" description="Helical" evidence="1">
    <location>
        <begin position="36"/>
        <end position="57"/>
    </location>
</feature>
<gene>
    <name evidence="3" type="ORF">BES34_017185</name>
</gene>
<evidence type="ECO:0000313" key="3">
    <source>
        <dbReference type="EMBL" id="PNV73353.1"/>
    </source>
</evidence>
<feature type="transmembrane region" description="Helical" evidence="1">
    <location>
        <begin position="199"/>
        <end position="216"/>
    </location>
</feature>
<evidence type="ECO:0000256" key="1">
    <source>
        <dbReference type="SAM" id="Phobius"/>
    </source>
</evidence>
<accession>A0ABX4YEX3</accession>
<feature type="transmembrane region" description="Helical" evidence="1">
    <location>
        <begin position="228"/>
        <end position="250"/>
    </location>
</feature>
<evidence type="ECO:0000313" key="4">
    <source>
        <dbReference type="Proteomes" id="UP000094669"/>
    </source>
</evidence>
<dbReference type="EMBL" id="MCRM02000023">
    <property type="protein sequence ID" value="PNV73353.1"/>
    <property type="molecule type" value="Genomic_DNA"/>
</dbReference>
<sequence>MGWKSSVLSDGIFSNAPLEALHGFGLDAILGPLSIFFHYLGSTAFFMALVSFTYICLDRKIGIRMALGLMVAGVLNGTCKALLEFPRPAGLPFSAELGLSEPSFGFPSGHVQTAVVLYGTMFLHFKVRWLRGILPAFILLMPVTRMYAGLHFLGDVIGGFILGLSLLFGLELWFKKNRNLLEANFSDGKKLSSDRMKSYIILIIAITLPSVLLLEGSKMDQAYHSWEVVVSSSGALAGFGIGIVSNRSAGLDWNAGSNWMSFLVRIGITLLGILVFFIFLGELFKVLLPENPVARYVRYGIVCYYISHVSPFLLKRIKGGIYLL</sequence>
<evidence type="ECO:0000259" key="2">
    <source>
        <dbReference type="SMART" id="SM00014"/>
    </source>
</evidence>
<feature type="transmembrane region" description="Helical" evidence="1">
    <location>
        <begin position="296"/>
        <end position="314"/>
    </location>
</feature>
<keyword evidence="1" id="KW-0472">Membrane</keyword>
<dbReference type="Gene3D" id="1.20.144.10">
    <property type="entry name" value="Phosphatidic acid phosphatase type 2/haloperoxidase"/>
    <property type="match status" value="1"/>
</dbReference>
<feature type="transmembrane region" description="Helical" evidence="1">
    <location>
        <begin position="132"/>
        <end position="150"/>
    </location>
</feature>
<feature type="domain" description="Phosphatidic acid phosphatase type 2/haloperoxidase" evidence="2">
    <location>
        <begin position="62"/>
        <end position="171"/>
    </location>
</feature>
<feature type="transmembrane region" description="Helical" evidence="1">
    <location>
        <begin position="262"/>
        <end position="284"/>
    </location>
</feature>
<keyword evidence="1" id="KW-1133">Transmembrane helix</keyword>
<dbReference type="PANTHER" id="PTHR14969">
    <property type="entry name" value="SPHINGOSINE-1-PHOSPHATE PHOSPHOHYDROLASE"/>
    <property type="match status" value="1"/>
</dbReference>
<dbReference type="SMART" id="SM00014">
    <property type="entry name" value="acidPPc"/>
    <property type="match status" value="1"/>
</dbReference>
<keyword evidence="1" id="KW-0812">Transmembrane</keyword>
<dbReference type="InterPro" id="IPR000326">
    <property type="entry name" value="PAP2/HPO"/>
</dbReference>
<protein>
    <submittedName>
        <fullName evidence="3">Acid phosphatase</fullName>
    </submittedName>
</protein>
<comment type="caution">
    <text evidence="3">The sequence shown here is derived from an EMBL/GenBank/DDBJ whole genome shotgun (WGS) entry which is preliminary data.</text>
</comment>
<proteinExistence type="predicted"/>
<feature type="transmembrane region" description="Helical" evidence="1">
    <location>
        <begin position="156"/>
        <end position="174"/>
    </location>
</feature>